<feature type="region of interest" description="Disordered" evidence="1">
    <location>
        <begin position="1"/>
        <end position="29"/>
    </location>
</feature>
<dbReference type="GO" id="GO:0032506">
    <property type="term" value="P:cytokinetic process"/>
    <property type="evidence" value="ECO:0007669"/>
    <property type="project" value="TreeGrafter"/>
</dbReference>
<keyword evidence="2" id="KW-0812">Transmembrane</keyword>
<proteinExistence type="predicted"/>
<evidence type="ECO:0000256" key="1">
    <source>
        <dbReference type="SAM" id="MobiDB-lite"/>
    </source>
</evidence>
<keyword evidence="2" id="KW-0472">Membrane</keyword>
<feature type="compositionally biased region" description="Low complexity" evidence="1">
    <location>
        <begin position="9"/>
        <end position="18"/>
    </location>
</feature>
<dbReference type="InterPro" id="IPR036680">
    <property type="entry name" value="SPOR-like_sf"/>
</dbReference>
<feature type="region of interest" description="Disordered" evidence="1">
    <location>
        <begin position="131"/>
        <end position="166"/>
    </location>
</feature>
<evidence type="ECO:0000259" key="3">
    <source>
        <dbReference type="PROSITE" id="PS51724"/>
    </source>
</evidence>
<sequence length="246" mass="25291">MATRDYKSSRAARSAPRSAPRRGKSGGGLGSGIVIGLIVGVGVAAGTVYYLNRSALPFSEKVPLRPAPSAPASPQTLAPGTQSGTAPEVVPSIPGSQTLPPPDRPEAAAPAEPATPNYDFYQLLADKDGKLPAERTPAAPPASPPPAKKAATEDSKPAEGKPAAAATAGRKVFFQLGAFAKETEADNLKARLALSGVEASISSVEVADKGLLHRVRIGPYSKPEDIARVKAMLKQDGFNPVVVKAD</sequence>
<dbReference type="PROSITE" id="PS51724">
    <property type="entry name" value="SPOR"/>
    <property type="match status" value="1"/>
</dbReference>
<accession>A0A248LP47</accession>
<feature type="transmembrane region" description="Helical" evidence="2">
    <location>
        <begin position="27"/>
        <end position="51"/>
    </location>
</feature>
<dbReference type="AlphaFoldDB" id="A0A248LP47"/>
<feature type="compositionally biased region" description="Basic and acidic residues" evidence="1">
    <location>
        <begin position="150"/>
        <end position="159"/>
    </location>
</feature>
<dbReference type="Pfam" id="PF05036">
    <property type="entry name" value="SPOR"/>
    <property type="match status" value="1"/>
</dbReference>
<dbReference type="PANTHER" id="PTHR38687:SF1">
    <property type="entry name" value="CELL DIVISION PROTEIN DEDD"/>
    <property type="match status" value="1"/>
</dbReference>
<dbReference type="InterPro" id="IPR052521">
    <property type="entry name" value="Cell_div_SPOR-domain"/>
</dbReference>
<dbReference type="PANTHER" id="PTHR38687">
    <property type="entry name" value="CELL DIVISION PROTEIN DEDD-RELATED"/>
    <property type="match status" value="1"/>
</dbReference>
<evidence type="ECO:0000313" key="5">
    <source>
        <dbReference type="Proteomes" id="UP000197424"/>
    </source>
</evidence>
<dbReference type="OrthoDB" id="7063246at2"/>
<dbReference type="InterPro" id="IPR007730">
    <property type="entry name" value="SPOR-like_dom"/>
</dbReference>
<dbReference type="GO" id="GO:0032153">
    <property type="term" value="C:cell division site"/>
    <property type="evidence" value="ECO:0007669"/>
    <property type="project" value="TreeGrafter"/>
</dbReference>
<feature type="domain" description="SPOR" evidence="3">
    <location>
        <begin position="166"/>
        <end position="246"/>
    </location>
</feature>
<feature type="region of interest" description="Disordered" evidence="1">
    <location>
        <begin position="64"/>
        <end position="115"/>
    </location>
</feature>
<dbReference type="EMBL" id="CP022115">
    <property type="protein sequence ID" value="ASJ25943.1"/>
    <property type="molecule type" value="Genomic_DNA"/>
</dbReference>
<dbReference type="SUPFAM" id="SSF110997">
    <property type="entry name" value="Sporulation related repeat"/>
    <property type="match status" value="1"/>
</dbReference>
<dbReference type="GO" id="GO:0030428">
    <property type="term" value="C:cell septum"/>
    <property type="evidence" value="ECO:0007669"/>
    <property type="project" value="TreeGrafter"/>
</dbReference>
<name>A0A248LP47_9NEIS</name>
<dbReference type="Gene3D" id="3.30.70.1070">
    <property type="entry name" value="Sporulation related repeat"/>
    <property type="match status" value="1"/>
</dbReference>
<evidence type="ECO:0000313" key="4">
    <source>
        <dbReference type="EMBL" id="ASJ25943.1"/>
    </source>
</evidence>
<protein>
    <submittedName>
        <fullName evidence="4">Sporulation related</fullName>
    </submittedName>
</protein>
<dbReference type="Proteomes" id="UP000197424">
    <property type="component" value="Chromosome"/>
</dbReference>
<dbReference type="RefSeq" id="WP_088861614.1">
    <property type="nucleotide sequence ID" value="NZ_CP022115.1"/>
</dbReference>
<keyword evidence="2" id="KW-1133">Transmembrane helix</keyword>
<dbReference type="GO" id="GO:0042834">
    <property type="term" value="F:peptidoglycan binding"/>
    <property type="evidence" value="ECO:0007669"/>
    <property type="project" value="InterPro"/>
</dbReference>
<reference evidence="5" key="1">
    <citation type="submission" date="2017-06" db="EMBL/GenBank/DDBJ databases">
        <title>Whole genome sequence of Laribacter hongkongensis LHGZ1.</title>
        <authorList>
            <person name="Chen D."/>
            <person name="Wu H."/>
            <person name="Chen J."/>
        </authorList>
    </citation>
    <scope>NUCLEOTIDE SEQUENCE [LARGE SCALE GENOMIC DNA]</scope>
    <source>
        <strain evidence="5">LHGZ1</strain>
    </source>
</reference>
<organism evidence="4 5">
    <name type="scientific">Laribacter hongkongensis</name>
    <dbReference type="NCBI Taxonomy" id="168471"/>
    <lineage>
        <taxon>Bacteria</taxon>
        <taxon>Pseudomonadati</taxon>
        <taxon>Pseudomonadota</taxon>
        <taxon>Betaproteobacteria</taxon>
        <taxon>Neisseriales</taxon>
        <taxon>Aquaspirillaceae</taxon>
        <taxon>Laribacter</taxon>
    </lineage>
</organism>
<feature type="compositionally biased region" description="Pro residues" evidence="1">
    <location>
        <begin position="138"/>
        <end position="147"/>
    </location>
</feature>
<evidence type="ECO:0000256" key="2">
    <source>
        <dbReference type="SAM" id="Phobius"/>
    </source>
</evidence>
<gene>
    <name evidence="4" type="ORF">LHGZ1_3112</name>
</gene>